<feature type="transmembrane region" description="Helical" evidence="1">
    <location>
        <begin position="454"/>
        <end position="472"/>
    </location>
</feature>
<name>A0ABX9A103_9SPHN</name>
<organism evidence="2 3">
    <name type="scientific">Qipengyuania gelatinilytica</name>
    <dbReference type="NCBI Taxonomy" id="2867231"/>
    <lineage>
        <taxon>Bacteria</taxon>
        <taxon>Pseudomonadati</taxon>
        <taxon>Pseudomonadota</taxon>
        <taxon>Alphaproteobacteria</taxon>
        <taxon>Sphingomonadales</taxon>
        <taxon>Erythrobacteraceae</taxon>
        <taxon>Qipengyuania</taxon>
    </lineage>
</organism>
<sequence length="628" mass="65991">MDIAAQRRDEEDARLVTGAADILAGIASLLGLLALGAILGAAGPFAGAAVAAAATGLAIPLVKQRNFAFSAIVLAICAAFGMLIAAALLEFVAGFVVAGFMAWFWKVFRIPIAGALVVAAPVATILGVRNLLETAWGGSGPWESLVAGIVLFGFAMAADMSDPERTTRRSGIGFWLHIFAAPLIVHGIFLLGGFQPSFDQPIAAAPVLVIVAVLALVALVIDRRPLLASSLGYVAYALASLGEGLALETRLIGVSLTLGFGILAMAAFWSPMRRAALLLVPAPLRARLPSAGEFVPPPKPVAEETPAEEEPVRLVSGFNDIFVVMGFLPVSFGAWVLAGVWLYSSGIFVERELAADWLPRSLAALLIPGVVTWAVAEFFVRIRRMAFPAIVLAGQFATVAFTAGILVGYLAINPGGRDLSGFRDGIDPLGVIIACLVAALLNVLFALRHRVPYALAMAAASMLPLFFIDLLANTDPGSTLPGPTETGIRIRLLLAGACAAGVGIWLDLSDRERRTQTSDTAFWLHMLGSLLLVPNLFHFAASGDFALVGALVIFLGIAMFALAANRRAGLIVGLPFLAFTLGDVFEGFVSSSVALLGFSALVLWAAVKWQELRAAVFAWIGQDEARKS</sequence>
<feature type="transmembrane region" description="Helical" evidence="1">
    <location>
        <begin position="545"/>
        <end position="564"/>
    </location>
</feature>
<feature type="transmembrane region" description="Helical" evidence="1">
    <location>
        <begin position="492"/>
        <end position="508"/>
    </location>
</feature>
<feature type="transmembrane region" description="Helical" evidence="1">
    <location>
        <begin position="251"/>
        <end position="269"/>
    </location>
</feature>
<dbReference type="EMBL" id="CP081294">
    <property type="protein sequence ID" value="QZD94009.1"/>
    <property type="molecule type" value="Genomic_DNA"/>
</dbReference>
<evidence type="ECO:0000313" key="2">
    <source>
        <dbReference type="EMBL" id="QZD94009.1"/>
    </source>
</evidence>
<feature type="transmembrane region" description="Helical" evidence="1">
    <location>
        <begin position="387"/>
        <end position="409"/>
    </location>
</feature>
<feature type="transmembrane region" description="Helical" evidence="1">
    <location>
        <begin position="520"/>
        <end position="539"/>
    </location>
</feature>
<evidence type="ECO:0000256" key="1">
    <source>
        <dbReference type="SAM" id="Phobius"/>
    </source>
</evidence>
<keyword evidence="3" id="KW-1185">Reference proteome</keyword>
<feature type="transmembrane region" description="Helical" evidence="1">
    <location>
        <begin position="172"/>
        <end position="194"/>
    </location>
</feature>
<feature type="transmembrane region" description="Helical" evidence="1">
    <location>
        <begin position="321"/>
        <end position="342"/>
    </location>
</feature>
<feature type="transmembrane region" description="Helical" evidence="1">
    <location>
        <begin position="15"/>
        <end position="39"/>
    </location>
</feature>
<gene>
    <name evidence="2" type="ORF">K3136_07755</name>
</gene>
<feature type="transmembrane region" description="Helical" evidence="1">
    <location>
        <begin position="115"/>
        <end position="132"/>
    </location>
</feature>
<feature type="transmembrane region" description="Helical" evidence="1">
    <location>
        <begin position="200"/>
        <end position="221"/>
    </location>
</feature>
<keyword evidence="1" id="KW-0472">Membrane</keyword>
<feature type="transmembrane region" description="Helical" evidence="1">
    <location>
        <begin position="429"/>
        <end position="447"/>
    </location>
</feature>
<feature type="transmembrane region" description="Helical" evidence="1">
    <location>
        <begin position="144"/>
        <end position="160"/>
    </location>
</feature>
<proteinExistence type="predicted"/>
<reference evidence="2 3" key="1">
    <citation type="submission" date="2021-08" db="EMBL/GenBank/DDBJ databases">
        <title>Comparative Genomics Analysis of the Genus Qipengyuania Reveals Extensive Genetic Diversity and Metabolic Versatility, Including the Description of Fifteen Novel Species.</title>
        <authorList>
            <person name="Liu Y."/>
        </authorList>
    </citation>
    <scope>NUCLEOTIDE SEQUENCE [LARGE SCALE GENOMIC DNA]</scope>
    <source>
        <strain evidence="2 3">1NDH1</strain>
    </source>
</reference>
<dbReference type="RefSeq" id="WP_221429775.1">
    <property type="nucleotide sequence ID" value="NZ_CP081294.1"/>
</dbReference>
<accession>A0ABX9A103</accession>
<evidence type="ECO:0008006" key="4">
    <source>
        <dbReference type="Google" id="ProtNLM"/>
    </source>
</evidence>
<dbReference type="Proteomes" id="UP000824321">
    <property type="component" value="Chromosome"/>
</dbReference>
<keyword evidence="1" id="KW-1133">Transmembrane helix</keyword>
<feature type="transmembrane region" description="Helical" evidence="1">
    <location>
        <begin position="67"/>
        <end position="85"/>
    </location>
</feature>
<evidence type="ECO:0000313" key="3">
    <source>
        <dbReference type="Proteomes" id="UP000824321"/>
    </source>
</evidence>
<protein>
    <recommendedName>
        <fullName evidence="4">DUF2157 domain-containing protein</fullName>
    </recommendedName>
</protein>
<feature type="transmembrane region" description="Helical" evidence="1">
    <location>
        <begin position="576"/>
        <end position="607"/>
    </location>
</feature>
<keyword evidence="1" id="KW-0812">Transmembrane</keyword>
<feature type="transmembrane region" description="Helical" evidence="1">
    <location>
        <begin position="362"/>
        <end position="380"/>
    </location>
</feature>
<feature type="transmembrane region" description="Helical" evidence="1">
    <location>
        <begin position="45"/>
        <end position="62"/>
    </location>
</feature>